<gene>
    <name evidence="2" type="ORF">LCGC14_0709860</name>
</gene>
<comment type="caution">
    <text evidence="2">The sequence shown here is derived from an EMBL/GenBank/DDBJ whole genome shotgun (WGS) entry which is preliminary data.</text>
</comment>
<dbReference type="InterPro" id="IPR024459">
    <property type="entry name" value="Acb1-like_N"/>
</dbReference>
<evidence type="ECO:0000259" key="1">
    <source>
        <dbReference type="Pfam" id="PF06381"/>
    </source>
</evidence>
<sequence>MARQRTKLPGTKYLGGGWYMTPTGNKVQGKDALITAMANLPTDMTTGRFSFLRKAGLQYQGARDVYASAGYIKEGTENFDHYKALYERDPVAGRIVDMPAKTTWRTPAEIIDGTLSKDKREKKEDTEFEKAWIALAPRLKVWRHFEKVDRLSRIGQYAVLLIGRREEDDMSLKTPMEVVTGGDDILFLSSYNQKRAEIASWVTNPGHERFGFPDTYKLNLSTGVKEFGDKKLLVHHSRIIHVAEDPLEDEVFGRPALKRVLNALTDLLKVTASTGEAYWQLASRLLQAKVDPTLEITQAQIDEMGVALEAIVHDLRRQFVGQGTELEWKTGEVPKPGDALEMYKNIMGVGSGIPTRVLFGSEMGELASAQDERNYFGMVNERQEQHAEPNILRAFIDRLVGVKALPAPSKEGYTVVWPTLFELSDKDIAEANLTRAKAAKELTPMGGDPRKLIEVDSDRNVWLLQREPGQVDEPPLGAAGGGDE</sequence>
<name>A0A0F9T196_9ZZZZ</name>
<dbReference type="AlphaFoldDB" id="A0A0F9T196"/>
<accession>A0A0F9T196</accession>
<dbReference type="EMBL" id="LAZR01001557">
    <property type="protein sequence ID" value="KKN42776.1"/>
    <property type="molecule type" value="Genomic_DNA"/>
</dbReference>
<organism evidence="2">
    <name type="scientific">marine sediment metagenome</name>
    <dbReference type="NCBI Taxonomy" id="412755"/>
    <lineage>
        <taxon>unclassified sequences</taxon>
        <taxon>metagenomes</taxon>
        <taxon>ecological metagenomes</taxon>
    </lineage>
</organism>
<feature type="domain" description="Anti-CBASS protein Acb1-like N-terminal" evidence="1">
    <location>
        <begin position="82"/>
        <end position="440"/>
    </location>
</feature>
<reference evidence="2" key="1">
    <citation type="journal article" date="2015" name="Nature">
        <title>Complex archaea that bridge the gap between prokaryotes and eukaryotes.</title>
        <authorList>
            <person name="Spang A."/>
            <person name="Saw J.H."/>
            <person name="Jorgensen S.L."/>
            <person name="Zaremba-Niedzwiedzka K."/>
            <person name="Martijn J."/>
            <person name="Lind A.E."/>
            <person name="van Eijk R."/>
            <person name="Schleper C."/>
            <person name="Guy L."/>
            <person name="Ettema T.J."/>
        </authorList>
    </citation>
    <scope>NUCLEOTIDE SEQUENCE</scope>
</reference>
<evidence type="ECO:0000313" key="2">
    <source>
        <dbReference type="EMBL" id="KKN42776.1"/>
    </source>
</evidence>
<proteinExistence type="predicted"/>
<dbReference type="Pfam" id="PF06381">
    <property type="entry name" value="Phage_portal_3"/>
    <property type="match status" value="1"/>
</dbReference>
<protein>
    <recommendedName>
        <fullName evidence="1">Anti-CBASS protein Acb1-like N-terminal domain-containing protein</fullName>
    </recommendedName>
</protein>